<feature type="region of interest" description="Disordered" evidence="1">
    <location>
        <begin position="438"/>
        <end position="508"/>
    </location>
</feature>
<organism evidence="3 4">
    <name type="scientific">Glutamicibacter protophormiae</name>
    <name type="common">Brevibacterium protophormiae</name>
    <dbReference type="NCBI Taxonomy" id="37930"/>
    <lineage>
        <taxon>Bacteria</taxon>
        <taxon>Bacillati</taxon>
        <taxon>Actinomycetota</taxon>
        <taxon>Actinomycetes</taxon>
        <taxon>Micrococcales</taxon>
        <taxon>Micrococcaceae</taxon>
        <taxon>Glutamicibacter</taxon>
    </lineage>
</organism>
<dbReference type="InterPro" id="IPR003870">
    <property type="entry name" value="DUF222"/>
</dbReference>
<proteinExistence type="predicted"/>
<dbReference type="InterPro" id="IPR003615">
    <property type="entry name" value="HNH_nuc"/>
</dbReference>
<dbReference type="Pfam" id="PF02720">
    <property type="entry name" value="DUF222"/>
    <property type="match status" value="1"/>
</dbReference>
<feature type="region of interest" description="Disordered" evidence="1">
    <location>
        <begin position="300"/>
        <end position="405"/>
    </location>
</feature>
<feature type="compositionally biased region" description="Polar residues" evidence="1">
    <location>
        <begin position="485"/>
        <end position="500"/>
    </location>
</feature>
<accession>A0ABS4XRU9</accession>
<dbReference type="SMART" id="SM00507">
    <property type="entry name" value="HNHc"/>
    <property type="match status" value="1"/>
</dbReference>
<name>A0ABS4XRU9_GLUPR</name>
<dbReference type="CDD" id="cd00085">
    <property type="entry name" value="HNHc"/>
    <property type="match status" value="1"/>
</dbReference>
<dbReference type="Proteomes" id="UP001195422">
    <property type="component" value="Unassembled WGS sequence"/>
</dbReference>
<feature type="compositionally biased region" description="Polar residues" evidence="1">
    <location>
        <begin position="300"/>
        <end position="318"/>
    </location>
</feature>
<feature type="compositionally biased region" description="Low complexity" evidence="1">
    <location>
        <begin position="374"/>
        <end position="384"/>
    </location>
</feature>
<feature type="domain" description="HNH nuclease" evidence="2">
    <location>
        <begin position="577"/>
        <end position="629"/>
    </location>
</feature>
<dbReference type="EMBL" id="JAGIOJ010000001">
    <property type="protein sequence ID" value="MBP2399234.1"/>
    <property type="molecule type" value="Genomic_DNA"/>
</dbReference>
<sequence>MDTTALAQGLTTLQHVLAQVRPAPGDALPELSGTAVRALGTSLLDTLAALRETLATTTDPRLALELAATAQQLGFEATRMDLVAAERATATAAHTLAQTELDALREHPADTTAAPVRATGRCCYRNPEELLASWTRTPYWHTHRLVLDSMDLVGRKDLTGAWVPPRFEHLSALLFESGVDPSVVRQASRKLAKVEPEDRTFEGTPTAVTLKHADGRSVEEHAAVLLGQELIPFAAVKKIATLILEAINRSGPVPPAALRRGVFKLPIRSPHFREFLVRTSTAEGAWVDALIAAANKASTQAGQAARTNPDSANPNATPSPGPDSGGPVAGASFFKDPTENPNQPSGQVPDRHTESTGSTSTETFGSANAADTSGAPAGAEATGAGATGAGPDGEGGWSIQDLLPEGSEQLRWDEDELFIPEATPPERALNALLEILLDASGDDPPGPTGDGDPGQGSLFDPDPENTGEDGTDIGGWPEDGDERSTGQPEGSPQPEASASGSPPRGKRKRLRPVVIAHLQLADLQDLASSTAQTAHGVDLPPAALRQLLCQADLIPAVFNSDGVLLDFGRTRRFVPEVLQRAVLARDRYCLVPGCTAAVEQLEFHHTDPFALGGETKLDKIAPGCKNHHIEFDHEVVKIVWVRGLPWVLLPRDRDPAQRLRRNYSPPGVPTSIPLTDTE</sequence>
<protein>
    <recommendedName>
        <fullName evidence="2">HNH nuclease domain-containing protein</fullName>
    </recommendedName>
</protein>
<feature type="region of interest" description="Disordered" evidence="1">
    <location>
        <begin position="658"/>
        <end position="678"/>
    </location>
</feature>
<evidence type="ECO:0000256" key="1">
    <source>
        <dbReference type="SAM" id="MobiDB-lite"/>
    </source>
</evidence>
<evidence type="ECO:0000313" key="4">
    <source>
        <dbReference type="Proteomes" id="UP001195422"/>
    </source>
</evidence>
<reference evidence="3 4" key="1">
    <citation type="submission" date="2021-03" db="EMBL/GenBank/DDBJ databases">
        <title>Sequencing the genomes of 1000 actinobacteria strains.</title>
        <authorList>
            <person name="Klenk H.-P."/>
        </authorList>
    </citation>
    <scope>NUCLEOTIDE SEQUENCE [LARGE SCALE GENOMIC DNA]</scope>
    <source>
        <strain evidence="3 4">DSM 20168</strain>
    </source>
</reference>
<keyword evidence="4" id="KW-1185">Reference proteome</keyword>
<evidence type="ECO:0000259" key="2">
    <source>
        <dbReference type="SMART" id="SM00507"/>
    </source>
</evidence>
<gene>
    <name evidence="3" type="ORF">JOF39_002315</name>
</gene>
<evidence type="ECO:0000313" key="3">
    <source>
        <dbReference type="EMBL" id="MBP2399234.1"/>
    </source>
</evidence>
<feature type="compositionally biased region" description="Acidic residues" evidence="1">
    <location>
        <begin position="461"/>
        <end position="471"/>
    </location>
</feature>
<comment type="caution">
    <text evidence="3">The sequence shown here is derived from an EMBL/GenBank/DDBJ whole genome shotgun (WGS) entry which is preliminary data.</text>
</comment>
<feature type="compositionally biased region" description="Low complexity" evidence="1">
    <location>
        <begin position="355"/>
        <end position="366"/>
    </location>
</feature>
<dbReference type="RefSeq" id="WP_188948632.1">
    <property type="nucleotide sequence ID" value="NZ_BMPH01000008.1"/>
</dbReference>
<feature type="compositionally biased region" description="Gly residues" evidence="1">
    <location>
        <begin position="385"/>
        <end position="396"/>
    </location>
</feature>